<dbReference type="GO" id="GO:0032259">
    <property type="term" value="P:methylation"/>
    <property type="evidence" value="ECO:0007669"/>
    <property type="project" value="UniProtKB-KW"/>
</dbReference>
<dbReference type="InterPro" id="IPR016461">
    <property type="entry name" value="COMT-like"/>
</dbReference>
<dbReference type="SUPFAM" id="SSF53335">
    <property type="entry name" value="S-adenosyl-L-methionine-dependent methyltransferases"/>
    <property type="match status" value="1"/>
</dbReference>
<dbReference type="PROSITE" id="PS51683">
    <property type="entry name" value="SAM_OMT_II"/>
    <property type="match status" value="1"/>
</dbReference>
<dbReference type="PANTHER" id="PTHR43712">
    <property type="entry name" value="PUTATIVE (AFU_ORTHOLOGUE AFUA_4G14580)-RELATED"/>
    <property type="match status" value="1"/>
</dbReference>
<dbReference type="GO" id="GO:0008171">
    <property type="term" value="F:O-methyltransferase activity"/>
    <property type="evidence" value="ECO:0007669"/>
    <property type="project" value="InterPro"/>
</dbReference>
<dbReference type="Gene3D" id="1.10.10.10">
    <property type="entry name" value="Winged helix-like DNA-binding domain superfamily/Winged helix DNA-binding domain"/>
    <property type="match status" value="1"/>
</dbReference>
<evidence type="ECO:0000259" key="4">
    <source>
        <dbReference type="Pfam" id="PF00891"/>
    </source>
</evidence>
<feature type="domain" description="O-methyltransferase C-terminal" evidence="4">
    <location>
        <begin position="183"/>
        <end position="391"/>
    </location>
</feature>
<evidence type="ECO:0000313" key="6">
    <source>
        <dbReference type="Proteomes" id="UP000800097"/>
    </source>
</evidence>
<dbReference type="InterPro" id="IPR036388">
    <property type="entry name" value="WH-like_DNA-bd_sf"/>
</dbReference>
<protein>
    <submittedName>
        <fullName evidence="5">Sterigmatocystin 8-O-methyltransferase</fullName>
    </submittedName>
</protein>
<proteinExistence type="predicted"/>
<organism evidence="5 6">
    <name type="scientific">Westerdykella ornata</name>
    <dbReference type="NCBI Taxonomy" id="318751"/>
    <lineage>
        <taxon>Eukaryota</taxon>
        <taxon>Fungi</taxon>
        <taxon>Dikarya</taxon>
        <taxon>Ascomycota</taxon>
        <taxon>Pezizomycotina</taxon>
        <taxon>Dothideomycetes</taxon>
        <taxon>Pleosporomycetidae</taxon>
        <taxon>Pleosporales</taxon>
        <taxon>Sporormiaceae</taxon>
        <taxon>Westerdykella</taxon>
    </lineage>
</organism>
<dbReference type="RefSeq" id="XP_033653259.1">
    <property type="nucleotide sequence ID" value="XM_033796428.1"/>
</dbReference>
<keyword evidence="2 5" id="KW-0808">Transferase</keyword>
<gene>
    <name evidence="5" type="ORF">EI97DRAFT_400047</name>
</gene>
<evidence type="ECO:0000256" key="1">
    <source>
        <dbReference type="ARBA" id="ARBA00022603"/>
    </source>
</evidence>
<dbReference type="PANTHER" id="PTHR43712:SF12">
    <property type="entry name" value="STERIGMATOCYSTIN 8-O-METHYLTRANSFERASE"/>
    <property type="match status" value="1"/>
</dbReference>
<dbReference type="GeneID" id="54549603"/>
<dbReference type="InterPro" id="IPR001077">
    <property type="entry name" value="COMT_C"/>
</dbReference>
<dbReference type="SUPFAM" id="SSF46785">
    <property type="entry name" value="Winged helix' DNA-binding domain"/>
    <property type="match status" value="1"/>
</dbReference>
<dbReference type="Proteomes" id="UP000800097">
    <property type="component" value="Unassembled WGS sequence"/>
</dbReference>
<evidence type="ECO:0000256" key="2">
    <source>
        <dbReference type="ARBA" id="ARBA00022679"/>
    </source>
</evidence>
<dbReference type="InterPro" id="IPR036390">
    <property type="entry name" value="WH_DNA-bd_sf"/>
</dbReference>
<accession>A0A6A6JGE2</accession>
<dbReference type="Pfam" id="PF00891">
    <property type="entry name" value="Methyltransf_2"/>
    <property type="match status" value="1"/>
</dbReference>
<dbReference type="AlphaFoldDB" id="A0A6A6JGE2"/>
<dbReference type="OrthoDB" id="2410195at2759"/>
<evidence type="ECO:0000256" key="3">
    <source>
        <dbReference type="ARBA" id="ARBA00022691"/>
    </source>
</evidence>
<keyword evidence="1 5" id="KW-0489">Methyltransferase</keyword>
<reference evidence="5" key="1">
    <citation type="journal article" date="2020" name="Stud. Mycol.">
        <title>101 Dothideomycetes genomes: a test case for predicting lifestyles and emergence of pathogens.</title>
        <authorList>
            <person name="Haridas S."/>
            <person name="Albert R."/>
            <person name="Binder M."/>
            <person name="Bloem J."/>
            <person name="Labutti K."/>
            <person name="Salamov A."/>
            <person name="Andreopoulos B."/>
            <person name="Baker S."/>
            <person name="Barry K."/>
            <person name="Bills G."/>
            <person name="Bluhm B."/>
            <person name="Cannon C."/>
            <person name="Castanera R."/>
            <person name="Culley D."/>
            <person name="Daum C."/>
            <person name="Ezra D."/>
            <person name="Gonzalez J."/>
            <person name="Henrissat B."/>
            <person name="Kuo A."/>
            <person name="Liang C."/>
            <person name="Lipzen A."/>
            <person name="Lutzoni F."/>
            <person name="Magnuson J."/>
            <person name="Mondo S."/>
            <person name="Nolan M."/>
            <person name="Ohm R."/>
            <person name="Pangilinan J."/>
            <person name="Park H.-J."/>
            <person name="Ramirez L."/>
            <person name="Alfaro M."/>
            <person name="Sun H."/>
            <person name="Tritt A."/>
            <person name="Yoshinaga Y."/>
            <person name="Zwiers L.-H."/>
            <person name="Turgeon B."/>
            <person name="Goodwin S."/>
            <person name="Spatafora J."/>
            <person name="Crous P."/>
            <person name="Grigoriev I."/>
        </authorList>
    </citation>
    <scope>NUCLEOTIDE SEQUENCE</scope>
    <source>
        <strain evidence="5">CBS 379.55</strain>
    </source>
</reference>
<keyword evidence="6" id="KW-1185">Reference proteome</keyword>
<dbReference type="Gene3D" id="3.40.50.150">
    <property type="entry name" value="Vaccinia Virus protein VP39"/>
    <property type="match status" value="1"/>
</dbReference>
<dbReference type="InterPro" id="IPR029063">
    <property type="entry name" value="SAM-dependent_MTases_sf"/>
</dbReference>
<evidence type="ECO:0000313" key="5">
    <source>
        <dbReference type="EMBL" id="KAF2275720.1"/>
    </source>
</evidence>
<dbReference type="EMBL" id="ML986496">
    <property type="protein sequence ID" value="KAF2275720.1"/>
    <property type="molecule type" value="Genomic_DNA"/>
</dbReference>
<sequence length="417" mass="46087">MASDAQPPTLLALAQNVNALVSDIVAHLSATNQPEPNFTTTSTEIQQDAHYIALRDALNDSASDLLQLVNGPKQHLRRYLCTHNDLAAYQIAVNHSYFQHVPEDKPISLSELASKANLSEDIVGRTMRVLCIQRVFSEPEPNVFAHTAGSILFARDEDLRAAAAYQLDELFEAASASASSLGTGRNPFQQRHGVSMFEFYAQHPDRAARFAKAMAGIVKIDRQISELVTGFPWEQLGGGKVVDVGGGSGHVSIALARAHANLNIVVQDANPQMLAQAKHLDLSDLNGRVTFMQHNFFEVQPVTNASAYFIRQCLHNWDDEKCVTILRALVPALEKCKPGTPLLINDTIMPGHATDSRYHEHGLRQIDMMMFVALGAKQRSEEEFRTLLRTADARLEIVKVHSEGTMGLLEVHLKREE</sequence>
<name>A0A6A6JGE2_WESOR</name>
<keyword evidence="3" id="KW-0949">S-adenosyl-L-methionine</keyword>